<evidence type="ECO:0000256" key="1">
    <source>
        <dbReference type="ARBA" id="ARBA00004442"/>
    </source>
</evidence>
<dbReference type="KEGG" id="eck:EC55989_3336"/>
<evidence type="ECO:0000256" key="2">
    <source>
        <dbReference type="ARBA" id="ARBA00023136"/>
    </source>
</evidence>
<evidence type="ECO:0000259" key="6">
    <source>
        <dbReference type="PROSITE" id="PS51123"/>
    </source>
</evidence>
<dbReference type="Proteomes" id="UP000000746">
    <property type="component" value="Chromosome"/>
</dbReference>
<dbReference type="InterPro" id="IPR006664">
    <property type="entry name" value="OMP_bac"/>
</dbReference>
<protein>
    <recommendedName>
        <fullName evidence="6">OmpA-like domain-containing protein</fullName>
    </recommendedName>
</protein>
<dbReference type="GO" id="GO:0009279">
    <property type="term" value="C:cell outer membrane"/>
    <property type="evidence" value="ECO:0007669"/>
    <property type="project" value="UniProtKB-SubCell"/>
</dbReference>
<keyword evidence="8" id="KW-1185">Reference proteome</keyword>
<feature type="domain" description="OmpA-like" evidence="6">
    <location>
        <begin position="468"/>
        <end position="586"/>
    </location>
</feature>
<gene>
    <name evidence="7" type="ordered locus">EC55989_3336</name>
</gene>
<dbReference type="InterPro" id="IPR006665">
    <property type="entry name" value="OmpA-like"/>
</dbReference>
<evidence type="ECO:0000313" key="8">
    <source>
        <dbReference type="Proteomes" id="UP000000746"/>
    </source>
</evidence>
<evidence type="ECO:0000256" key="4">
    <source>
        <dbReference type="SAM" id="MobiDB-lite"/>
    </source>
</evidence>
<dbReference type="PANTHER" id="PTHR30329:SF20">
    <property type="entry name" value="EXPORTED PROTEIN"/>
    <property type="match status" value="1"/>
</dbReference>
<dbReference type="InterPro" id="IPR036737">
    <property type="entry name" value="OmpA-like_sf"/>
</dbReference>
<dbReference type="PRINTS" id="PR01021">
    <property type="entry name" value="OMPADOMAIN"/>
</dbReference>
<sequence>MGGGYCDAGWSLVCAFFCACRPGGTAYRAGITMHVRSRLWLTILSLFLTLWLISGFLPLSAVNQIILTLVSVVAAGLVLWYQWRCLSSRRDIPEKAGDDGLPPEYFQGHVLLVAGNSDAWFEPGQAYRETASGWYLRVDTPEQMRILAERLSYSRPALCGQVVVMLGLLPEQHTSDEAFLSWLRNWQRAVMQCRQWLNTTPPVLVTLMVSEPSPQNTSLNKHSTHWFTLTPDLPGMHIRLTEAGAIPAEEWLQACDAASRLRCVSELLWLNAMLSWYNRVTDALTAICRQEHFYFRPVAVGFCLTSVAARPGNLWQQQLTSLTALPPPAGVSSQVLPLPDILLSGIPRHRGLSHWHRLCRQTGAIVGVFLLLAMLASFMNNQRLVRSVGEHLTAWHRMRGYSSESKTTALQRLQADSQLLNDWQQRGVPQRYGLGLYQGMWLIPPVERATGEWVAPRPPRPVIQKVTQTPKTVRLNSLALFDAGKWTLKPGATKWLVNALVDIKAKAGWLIVVSGHTDNTGDPLRNQALSLKRAEAVRDWMRDTGDIPQSCFAVQGYGESRPVAPNDTAEGRARNRRVEISLVPQADACRLPDVSPAPEEGASENITE</sequence>
<proteinExistence type="predicted"/>
<organism evidence="7 8">
    <name type="scientific">Escherichia coli (strain 55989 / EAEC)</name>
    <dbReference type="NCBI Taxonomy" id="585055"/>
    <lineage>
        <taxon>Bacteria</taxon>
        <taxon>Pseudomonadati</taxon>
        <taxon>Pseudomonadota</taxon>
        <taxon>Gammaproteobacteria</taxon>
        <taxon>Enterobacterales</taxon>
        <taxon>Enterobacteriaceae</taxon>
        <taxon>Escherichia</taxon>
    </lineage>
</organism>
<dbReference type="CDD" id="cd07185">
    <property type="entry name" value="OmpA_C-like"/>
    <property type="match status" value="1"/>
</dbReference>
<dbReference type="Gene3D" id="3.30.1330.60">
    <property type="entry name" value="OmpA-like domain"/>
    <property type="match status" value="1"/>
</dbReference>
<evidence type="ECO:0000313" key="7">
    <source>
        <dbReference type="EMBL" id="CAU99387.1"/>
    </source>
</evidence>
<reference evidence="8" key="1">
    <citation type="journal article" date="2009" name="PLoS Genet.">
        <title>Organised genome dynamics in the Escherichia coli species results in highly diverse adaptive paths.</title>
        <authorList>
            <person name="Touchon M."/>
            <person name="Hoede C."/>
            <person name="Tenaillon O."/>
            <person name="Barbe V."/>
            <person name="Baeriswyl S."/>
            <person name="Bidet P."/>
            <person name="Bingen E."/>
            <person name="Bonacorsi S."/>
            <person name="Bouchier C."/>
            <person name="Bouvet O."/>
            <person name="Calteau A."/>
            <person name="Chiapello H."/>
            <person name="Clermont O."/>
            <person name="Cruveiller S."/>
            <person name="Danchin A."/>
            <person name="Diard M."/>
            <person name="Dossat C."/>
            <person name="Karoui M.E."/>
            <person name="Frapy E."/>
            <person name="Garry L."/>
            <person name="Ghigo J.M."/>
            <person name="Gilles A.M."/>
            <person name="Johnson J."/>
            <person name="Le Bouguenec C."/>
            <person name="Lescat M."/>
            <person name="Mangenot S."/>
            <person name="Martinez-Jehanne V."/>
            <person name="Matic I."/>
            <person name="Nassif X."/>
            <person name="Oztas S."/>
            <person name="Petit M.A."/>
            <person name="Pichon C."/>
            <person name="Rouy Z."/>
            <person name="Ruf C.S."/>
            <person name="Schneider D."/>
            <person name="Tourret J."/>
            <person name="Vacherie B."/>
            <person name="Vallenet D."/>
            <person name="Medigue C."/>
            <person name="Rocha E.P.C."/>
            <person name="Denamur E."/>
        </authorList>
    </citation>
    <scope>NUCLEOTIDE SEQUENCE [LARGE SCALE GENOMIC DNA]</scope>
    <source>
        <strain evidence="8">55989 / EAEC</strain>
    </source>
</reference>
<dbReference type="HOGENOM" id="CLU_035799_1_0_6"/>
<comment type="subcellular location">
    <subcellularLocation>
        <location evidence="1">Cell outer membrane</location>
    </subcellularLocation>
</comment>
<dbReference type="PANTHER" id="PTHR30329">
    <property type="entry name" value="STATOR ELEMENT OF FLAGELLAR MOTOR COMPLEX"/>
    <property type="match status" value="1"/>
</dbReference>
<accession>B7LG68</accession>
<evidence type="ECO:0000256" key="5">
    <source>
        <dbReference type="SAM" id="Phobius"/>
    </source>
</evidence>
<keyword evidence="2 3" id="KW-0472">Membrane</keyword>
<dbReference type="PROSITE" id="PS51123">
    <property type="entry name" value="OMPA_2"/>
    <property type="match status" value="1"/>
</dbReference>
<dbReference type="SUPFAM" id="SSF103088">
    <property type="entry name" value="OmpA-like"/>
    <property type="match status" value="1"/>
</dbReference>
<keyword evidence="5" id="KW-1133">Transmembrane helix</keyword>
<evidence type="ECO:0000256" key="3">
    <source>
        <dbReference type="PROSITE-ProRule" id="PRU00473"/>
    </source>
</evidence>
<dbReference type="InterPro" id="IPR050330">
    <property type="entry name" value="Bact_OuterMem_StrucFunc"/>
</dbReference>
<keyword evidence="5" id="KW-0812">Transmembrane</keyword>
<feature type="region of interest" description="Disordered" evidence="4">
    <location>
        <begin position="589"/>
        <end position="608"/>
    </location>
</feature>
<dbReference type="EMBL" id="CU928145">
    <property type="protein sequence ID" value="CAU99387.1"/>
    <property type="molecule type" value="Genomic_DNA"/>
</dbReference>
<dbReference type="Pfam" id="PF00691">
    <property type="entry name" value="OmpA"/>
    <property type="match status" value="1"/>
</dbReference>
<name>B7LG68_ECO55</name>
<feature type="transmembrane region" description="Helical" evidence="5">
    <location>
        <begin position="65"/>
        <end position="83"/>
    </location>
</feature>
<feature type="transmembrane region" description="Helical" evidence="5">
    <location>
        <begin position="358"/>
        <end position="379"/>
    </location>
</feature>
<dbReference type="AlphaFoldDB" id="B7LG68"/>
<feature type="transmembrane region" description="Helical" evidence="5">
    <location>
        <begin position="39"/>
        <end position="59"/>
    </location>
</feature>